<reference evidence="1 2" key="1">
    <citation type="submission" date="2024-10" db="EMBL/GenBank/DDBJ databases">
        <authorList>
            <person name="Kim D."/>
        </authorList>
    </citation>
    <scope>NUCLEOTIDE SEQUENCE [LARGE SCALE GENOMIC DNA]</scope>
    <source>
        <strain evidence="1">BH-2024</strain>
    </source>
</reference>
<gene>
    <name evidence="1" type="ORF">niasHT_028951</name>
</gene>
<dbReference type="AlphaFoldDB" id="A0ABD2KNU3"/>
<evidence type="ECO:0000313" key="2">
    <source>
        <dbReference type="Proteomes" id="UP001620626"/>
    </source>
</evidence>
<evidence type="ECO:0000313" key="1">
    <source>
        <dbReference type="EMBL" id="KAL3104434.1"/>
    </source>
</evidence>
<evidence type="ECO:0008006" key="3">
    <source>
        <dbReference type="Google" id="ProtNLM"/>
    </source>
</evidence>
<accession>A0ABD2KNU3</accession>
<dbReference type="EMBL" id="JBICBT010000712">
    <property type="protein sequence ID" value="KAL3104434.1"/>
    <property type="molecule type" value="Genomic_DNA"/>
</dbReference>
<name>A0ABD2KNU3_9BILA</name>
<organism evidence="1 2">
    <name type="scientific">Heterodera trifolii</name>
    <dbReference type="NCBI Taxonomy" id="157864"/>
    <lineage>
        <taxon>Eukaryota</taxon>
        <taxon>Metazoa</taxon>
        <taxon>Ecdysozoa</taxon>
        <taxon>Nematoda</taxon>
        <taxon>Chromadorea</taxon>
        <taxon>Rhabditida</taxon>
        <taxon>Tylenchina</taxon>
        <taxon>Tylenchomorpha</taxon>
        <taxon>Tylenchoidea</taxon>
        <taxon>Heteroderidae</taxon>
        <taxon>Heteroderinae</taxon>
        <taxon>Heterodera</taxon>
    </lineage>
</organism>
<sequence length="472" mass="54347">MVTDHPLNSNWCYKWTAAGPEKEEGQRYVCSGCRRIKDKKEVPSDTKLPARKRHGESWADSGPKYPHFCQPFSKTELLGVEERRKIQAELALGARENIASAKVRIECRIEQNYSDKTDEEKAQIRDKACGNAIATKKALYRSQIKRTMKVRTLLELQREESAPQLAMLKKTRTIISDGTFKMAPRGIFQIRQANFDYEPASVFAFQRVFPEVHPKMCVFHVKQALNRRIQRMGLIDLYNSKEPEGTEFQRIVRKIGALQFCPPNYFARSLQLIRQLITDSPLEIANRGALEEILIYYDDTWIKNRIGRSFFSLFDVDQHRTTNHAESYHGRQRHFYQPGFLLGRWIANFQELSHAEEGSAVAVDEGRELPSQPLQLTIELDNAIAGEKANILAVLRTDYDDEQFTTAINELDEMIIEDDARNLAEQSLDENGLLNADLPFDELDEIENFELLEDEQEENAIISTDDEVDIIN</sequence>
<dbReference type="Proteomes" id="UP001620626">
    <property type="component" value="Unassembled WGS sequence"/>
</dbReference>
<keyword evidence="2" id="KW-1185">Reference proteome</keyword>
<protein>
    <recommendedName>
        <fullName evidence="3">Transposase</fullName>
    </recommendedName>
</protein>
<comment type="caution">
    <text evidence="1">The sequence shown here is derived from an EMBL/GenBank/DDBJ whole genome shotgun (WGS) entry which is preliminary data.</text>
</comment>
<proteinExistence type="predicted"/>